<dbReference type="Gene3D" id="3.30.870.10">
    <property type="entry name" value="Endonuclease Chain A"/>
    <property type="match status" value="1"/>
</dbReference>
<accession>A0A1I6L0G4</accession>
<keyword evidence="3" id="KW-1185">Reference proteome</keyword>
<dbReference type="Pfam" id="PF13091">
    <property type="entry name" value="PLDc_2"/>
    <property type="match status" value="1"/>
</dbReference>
<dbReference type="InterPro" id="IPR001736">
    <property type="entry name" value="PLipase_D/transphosphatidylase"/>
</dbReference>
<sequence>MVRAFSLTSDSLGYFIGYTLLHARRVVIVSPWLGNVDLRFPVNDHLESRHTSMLDAIDALPDTEVTLVIREGEQYNDFVRDRLPDEVTLIELDDLHAKVVVCDEFAYLGSANITRGGLTVNREVCEIIENEYDDAFDYVSAELDISVPRSDS</sequence>
<evidence type="ECO:0000259" key="1">
    <source>
        <dbReference type="PROSITE" id="PS50035"/>
    </source>
</evidence>
<proteinExistence type="predicted"/>
<feature type="domain" description="PLD phosphodiesterase" evidence="1">
    <location>
        <begin position="91"/>
        <end position="117"/>
    </location>
</feature>
<dbReference type="InterPro" id="IPR025202">
    <property type="entry name" value="PLD-like_dom"/>
</dbReference>
<dbReference type="GO" id="GO:0003824">
    <property type="term" value="F:catalytic activity"/>
    <property type="evidence" value="ECO:0007669"/>
    <property type="project" value="InterPro"/>
</dbReference>
<dbReference type="Proteomes" id="UP000199062">
    <property type="component" value="Unassembled WGS sequence"/>
</dbReference>
<organism evidence="2 3">
    <name type="scientific">Halomicrobium zhouii</name>
    <dbReference type="NCBI Taxonomy" id="767519"/>
    <lineage>
        <taxon>Archaea</taxon>
        <taxon>Methanobacteriati</taxon>
        <taxon>Methanobacteriota</taxon>
        <taxon>Stenosarchaea group</taxon>
        <taxon>Halobacteria</taxon>
        <taxon>Halobacteriales</taxon>
        <taxon>Haloarculaceae</taxon>
        <taxon>Halomicrobium</taxon>
    </lineage>
</organism>
<evidence type="ECO:0000313" key="3">
    <source>
        <dbReference type="Proteomes" id="UP000199062"/>
    </source>
</evidence>
<protein>
    <submittedName>
        <fullName evidence="2">PLD-like domain-containing protein</fullName>
    </submittedName>
</protein>
<dbReference type="EMBL" id="FOZK01000002">
    <property type="protein sequence ID" value="SFR96955.1"/>
    <property type="molecule type" value="Genomic_DNA"/>
</dbReference>
<dbReference type="SUPFAM" id="SSF56024">
    <property type="entry name" value="Phospholipase D/nuclease"/>
    <property type="match status" value="1"/>
</dbReference>
<dbReference type="PROSITE" id="PS50035">
    <property type="entry name" value="PLD"/>
    <property type="match status" value="1"/>
</dbReference>
<evidence type="ECO:0000313" key="2">
    <source>
        <dbReference type="EMBL" id="SFR96955.1"/>
    </source>
</evidence>
<reference evidence="2 3" key="1">
    <citation type="submission" date="2016-10" db="EMBL/GenBank/DDBJ databases">
        <authorList>
            <person name="de Groot N.N."/>
        </authorList>
    </citation>
    <scope>NUCLEOTIDE SEQUENCE [LARGE SCALE GENOMIC DNA]</scope>
    <source>
        <strain evidence="2 3">CGMCC 1.10457</strain>
    </source>
</reference>
<name>A0A1I6L0G4_9EURY</name>
<dbReference type="AlphaFoldDB" id="A0A1I6L0G4"/>
<dbReference type="STRING" id="767519.SAMN05216559_1745"/>
<gene>
    <name evidence="2" type="ORF">SAMN05216559_1745</name>
</gene>